<reference evidence="2 3" key="1">
    <citation type="submission" date="2016-03" db="EMBL/GenBank/DDBJ databases">
        <title>Complete genome sequence of a novel chlorpyrifos degrading bacterium, Cupriavidus nantongensis sp. X1.</title>
        <authorList>
            <person name="Fang L."/>
        </authorList>
    </citation>
    <scope>NUCLEOTIDE SEQUENCE [LARGE SCALE GENOMIC DNA]</scope>
    <source>
        <strain evidence="2 3">X1</strain>
    </source>
</reference>
<dbReference type="STRING" id="1796606.A2G96_28785"/>
<dbReference type="Proteomes" id="UP000075238">
    <property type="component" value="Chromosome 2"/>
</dbReference>
<dbReference type="RefSeq" id="WP_062804188.1">
    <property type="nucleotide sequence ID" value="NZ_CP014845.1"/>
</dbReference>
<feature type="domain" description="DUF4387" evidence="1">
    <location>
        <begin position="23"/>
        <end position="119"/>
    </location>
</feature>
<organism evidence="2 3">
    <name type="scientific">Cupriavidus nantongensis</name>
    <dbReference type="NCBI Taxonomy" id="1796606"/>
    <lineage>
        <taxon>Bacteria</taxon>
        <taxon>Pseudomonadati</taxon>
        <taxon>Pseudomonadota</taxon>
        <taxon>Betaproteobacteria</taxon>
        <taxon>Burkholderiales</taxon>
        <taxon>Burkholderiaceae</taxon>
        <taxon>Cupriavidus</taxon>
    </lineage>
</organism>
<keyword evidence="3" id="KW-1185">Reference proteome</keyword>
<dbReference type="InterPro" id="IPR025496">
    <property type="entry name" value="DUF4387"/>
</dbReference>
<evidence type="ECO:0000313" key="3">
    <source>
        <dbReference type="Proteomes" id="UP000075238"/>
    </source>
</evidence>
<evidence type="ECO:0000313" key="2">
    <source>
        <dbReference type="EMBL" id="AMR82416.1"/>
    </source>
</evidence>
<protein>
    <submittedName>
        <fullName evidence="2">Acyl-CoA synthetase</fullName>
    </submittedName>
</protein>
<dbReference type="OrthoDB" id="9796125at2"/>
<accession>A0A142JWF4</accession>
<dbReference type="EMBL" id="CP014845">
    <property type="protein sequence ID" value="AMR82416.1"/>
    <property type="molecule type" value="Genomic_DNA"/>
</dbReference>
<proteinExistence type="predicted"/>
<dbReference type="AlphaFoldDB" id="A0A142JWF4"/>
<dbReference type="KEGG" id="cnan:A2G96_28785"/>
<evidence type="ECO:0000259" key="1">
    <source>
        <dbReference type="Pfam" id="PF14330"/>
    </source>
</evidence>
<gene>
    <name evidence="2" type="ORF">A2G96_28785</name>
</gene>
<dbReference type="Pfam" id="PF14330">
    <property type="entry name" value="DUF4387"/>
    <property type="match status" value="1"/>
</dbReference>
<name>A0A142JWF4_9BURK</name>
<sequence length="123" mass="13395">MTIASQPSPYPAAAPTAASTQPLHALAKTIRSKNAGVNKITFDIIFREQAEYERVKRSRVLTRESMAALFGVPVSRISDFVEYEPAFAIKFTMYRAQPSGSAGDGDIFGAQQYAPLLTLEIPA</sequence>